<evidence type="ECO:0000313" key="3">
    <source>
        <dbReference type="Proteomes" id="UP000178264"/>
    </source>
</evidence>
<dbReference type="Proteomes" id="UP000178264">
    <property type="component" value="Unassembled WGS sequence"/>
</dbReference>
<evidence type="ECO:0000313" key="2">
    <source>
        <dbReference type="EMBL" id="OGL88436.1"/>
    </source>
</evidence>
<comment type="caution">
    <text evidence="2">The sequence shown here is derived from an EMBL/GenBank/DDBJ whole genome shotgun (WGS) entry which is preliminary data.</text>
</comment>
<proteinExistence type="predicted"/>
<reference evidence="2 3" key="1">
    <citation type="journal article" date="2016" name="Nat. Commun.">
        <title>Thousands of microbial genomes shed light on interconnected biogeochemical processes in an aquifer system.</title>
        <authorList>
            <person name="Anantharaman K."/>
            <person name="Brown C.T."/>
            <person name="Hug L.A."/>
            <person name="Sharon I."/>
            <person name="Castelle C.J."/>
            <person name="Probst A.J."/>
            <person name="Thomas B.C."/>
            <person name="Singh A."/>
            <person name="Wilkins M.J."/>
            <person name="Karaoz U."/>
            <person name="Brodie E.L."/>
            <person name="Williams K.H."/>
            <person name="Hubbard S.S."/>
            <person name="Banfield J.F."/>
        </authorList>
    </citation>
    <scope>NUCLEOTIDE SEQUENCE [LARGE SCALE GENOMIC DNA]</scope>
</reference>
<gene>
    <name evidence="2" type="ORF">A3I42_04130</name>
</gene>
<dbReference type="AlphaFoldDB" id="A0A1F7VD29"/>
<sequence length="73" mass="8081">MQKNPEGAASPEDEKIPPPKPPKNYPEVGEPGAHIHKIMDEAMDKAMEAAREKDEEKTPENEDADQPIDKDSS</sequence>
<evidence type="ECO:0000256" key="1">
    <source>
        <dbReference type="SAM" id="MobiDB-lite"/>
    </source>
</evidence>
<protein>
    <submittedName>
        <fullName evidence="2">Uncharacterized protein</fullName>
    </submittedName>
</protein>
<name>A0A1F7VD29_9BACT</name>
<feature type="region of interest" description="Disordered" evidence="1">
    <location>
        <begin position="1"/>
        <end position="73"/>
    </location>
</feature>
<dbReference type="EMBL" id="MGER01000031">
    <property type="protein sequence ID" value="OGL88436.1"/>
    <property type="molecule type" value="Genomic_DNA"/>
</dbReference>
<accession>A0A1F7VD29</accession>
<organism evidence="2 3">
    <name type="scientific">Candidatus Uhrbacteria bacterium RIFCSPLOWO2_02_FULL_49_11</name>
    <dbReference type="NCBI Taxonomy" id="1802409"/>
    <lineage>
        <taxon>Bacteria</taxon>
        <taxon>Candidatus Uhriibacteriota</taxon>
    </lineage>
</organism>
<feature type="compositionally biased region" description="Basic and acidic residues" evidence="1">
    <location>
        <begin position="37"/>
        <end position="60"/>
    </location>
</feature>